<dbReference type="OrthoDB" id="9815800at2"/>
<feature type="region of interest" description="Disordered" evidence="1">
    <location>
        <begin position="82"/>
        <end position="129"/>
    </location>
</feature>
<reference evidence="2 3" key="1">
    <citation type="submission" date="2014-11" db="EMBL/GenBank/DDBJ databases">
        <title>Genomics and ecophysiology of heterotrophic nitrogen fixing bacteria isolated from estuarine surface water.</title>
        <authorList>
            <person name="Bentzon-Tilia M."/>
            <person name="Severin I."/>
            <person name="Hansen L.H."/>
            <person name="Riemann L."/>
        </authorList>
    </citation>
    <scope>NUCLEOTIDE SEQUENCE [LARGE SCALE GENOMIC DNA]</scope>
    <source>
        <strain evidence="2 3">BAL398</strain>
    </source>
</reference>
<organism evidence="2 3">
    <name type="scientific">Rhodopseudomonas palustris</name>
    <dbReference type="NCBI Taxonomy" id="1076"/>
    <lineage>
        <taxon>Bacteria</taxon>
        <taxon>Pseudomonadati</taxon>
        <taxon>Pseudomonadota</taxon>
        <taxon>Alphaproteobacteria</taxon>
        <taxon>Hyphomicrobiales</taxon>
        <taxon>Nitrobacteraceae</taxon>
        <taxon>Rhodopseudomonas</taxon>
    </lineage>
</organism>
<evidence type="ECO:0000313" key="3">
    <source>
        <dbReference type="Proteomes" id="UP000032515"/>
    </source>
</evidence>
<proteinExistence type="predicted"/>
<evidence type="ECO:0000256" key="1">
    <source>
        <dbReference type="SAM" id="MobiDB-lite"/>
    </source>
</evidence>
<gene>
    <name evidence="2" type="ORF">OO17_26420</name>
</gene>
<dbReference type="NCBIfam" id="TIGR04360">
    <property type="entry name" value="other_trbK"/>
    <property type="match status" value="1"/>
</dbReference>
<dbReference type="Pfam" id="PF20084">
    <property type="entry name" value="TrbK"/>
    <property type="match status" value="1"/>
</dbReference>
<sequence length="129" mass="13948">MDGKMLARLGAVVFVAVAITATAIEMSRKEEASEAWPSGRTTQAQADPLRDELIRCQALGEAGPRDPACLRAWAENRNRFLAPGARPAERLPDMPPAPRDSAAPQWDRTDQPALEPAAPIAPPQLDEAR</sequence>
<dbReference type="AlphaFoldDB" id="A0A0D7E5C0"/>
<dbReference type="RefSeq" id="WP_044417539.1">
    <property type="nucleotide sequence ID" value="NZ_JXXE01000658.1"/>
</dbReference>
<accession>A0A0D7E5C0</accession>
<comment type="caution">
    <text evidence="2">The sequence shown here is derived from an EMBL/GenBank/DDBJ whole genome shotgun (WGS) entry which is preliminary data.</text>
</comment>
<dbReference type="Proteomes" id="UP000032515">
    <property type="component" value="Unassembled WGS sequence"/>
</dbReference>
<dbReference type="PATRIC" id="fig|1076.23.peg.1816"/>
<dbReference type="EMBL" id="JXXE01000658">
    <property type="protein sequence ID" value="KIZ34767.1"/>
    <property type="molecule type" value="Genomic_DNA"/>
</dbReference>
<protein>
    <submittedName>
        <fullName evidence="2">Conjugal transfer protein TrbK</fullName>
    </submittedName>
</protein>
<evidence type="ECO:0000313" key="2">
    <source>
        <dbReference type="EMBL" id="KIZ34767.1"/>
    </source>
</evidence>
<name>A0A0D7E5C0_RHOPL</name>
<dbReference type="InterPro" id="IPR027587">
    <property type="entry name" value="TrbK"/>
</dbReference>